<evidence type="ECO:0000256" key="5">
    <source>
        <dbReference type="SAM" id="Phobius"/>
    </source>
</evidence>
<gene>
    <name evidence="7" type="ORF">BRARA_I02910</name>
</gene>
<feature type="transmembrane region" description="Helical" evidence="5">
    <location>
        <begin position="167"/>
        <end position="187"/>
    </location>
</feature>
<name>A0A397Y5Q8_BRACM</name>
<dbReference type="PANTHER" id="PTHR33248">
    <property type="entry name" value="ZINC ION-BINDING PROTEIN"/>
    <property type="match status" value="1"/>
</dbReference>
<proteinExistence type="predicted"/>
<evidence type="ECO:0000256" key="4">
    <source>
        <dbReference type="PROSITE-ProRule" id="PRU01343"/>
    </source>
</evidence>
<dbReference type="GO" id="GO:0008270">
    <property type="term" value="F:zinc ion binding"/>
    <property type="evidence" value="ECO:0007669"/>
    <property type="project" value="UniProtKB-KW"/>
</dbReference>
<dbReference type="Proteomes" id="UP000264353">
    <property type="component" value="Chromosome A9"/>
</dbReference>
<keyword evidence="3" id="KW-0862">Zinc</keyword>
<dbReference type="PROSITE" id="PS51999">
    <property type="entry name" value="ZF_GRF"/>
    <property type="match status" value="1"/>
</dbReference>
<keyword evidence="2 4" id="KW-0863">Zinc-finger</keyword>
<reference evidence="7 8" key="1">
    <citation type="submission" date="2018-06" db="EMBL/GenBank/DDBJ databases">
        <title>WGS assembly of Brassica rapa FPsc.</title>
        <authorList>
            <person name="Bowman J."/>
            <person name="Kohchi T."/>
            <person name="Yamato K."/>
            <person name="Jenkins J."/>
            <person name="Shu S."/>
            <person name="Ishizaki K."/>
            <person name="Yamaoka S."/>
            <person name="Nishihama R."/>
            <person name="Nakamura Y."/>
            <person name="Berger F."/>
            <person name="Adam C."/>
            <person name="Aki S."/>
            <person name="Althoff F."/>
            <person name="Araki T."/>
            <person name="Arteaga-Vazquez M."/>
            <person name="Balasubrmanian S."/>
            <person name="Bauer D."/>
            <person name="Boehm C."/>
            <person name="Briginshaw L."/>
            <person name="Caballero-Perez J."/>
            <person name="Catarino B."/>
            <person name="Chen F."/>
            <person name="Chiyoda S."/>
            <person name="Chovatia M."/>
            <person name="Davies K."/>
            <person name="Delmans M."/>
            <person name="Demura T."/>
            <person name="Dierschke T."/>
            <person name="Dolan L."/>
            <person name="Dorantes-Acosta A."/>
            <person name="Eklund D."/>
            <person name="Florent S."/>
            <person name="Flores-Sandoval E."/>
            <person name="Fujiyama A."/>
            <person name="Fukuzawa H."/>
            <person name="Galik B."/>
            <person name="Grimanelli D."/>
            <person name="Grimwood J."/>
            <person name="Grossniklaus U."/>
            <person name="Hamada T."/>
            <person name="Haseloff J."/>
            <person name="Hetherington A."/>
            <person name="Higo A."/>
            <person name="Hirakawa Y."/>
            <person name="Hundley H."/>
            <person name="Ikeda Y."/>
            <person name="Inoue K."/>
            <person name="Inoue S."/>
            <person name="Ishida S."/>
            <person name="Jia Q."/>
            <person name="Kakita M."/>
            <person name="Kanazawa T."/>
            <person name="Kawai Y."/>
            <person name="Kawashima T."/>
            <person name="Kennedy M."/>
            <person name="Kinose K."/>
            <person name="Kinoshita T."/>
            <person name="Kohara Y."/>
            <person name="Koide E."/>
            <person name="Komatsu K."/>
            <person name="Kopischke S."/>
            <person name="Kubo M."/>
            <person name="Kyozuka J."/>
            <person name="Lagercrantz U."/>
            <person name="Lin S."/>
            <person name="Lindquist E."/>
            <person name="Lipzen A."/>
            <person name="Lu C."/>
            <person name="Luna E."/>
            <person name="Martienssen R."/>
            <person name="Minamino N."/>
            <person name="Mizutani M."/>
            <person name="Mizutani M."/>
            <person name="Mochizuki N."/>
            <person name="Monte I."/>
            <person name="Mosher R."/>
            <person name="Nagasaki H."/>
            <person name="Nakagami H."/>
            <person name="Naramoto S."/>
            <person name="Nishitani K."/>
            <person name="Ohtani M."/>
            <person name="Okamoto T."/>
            <person name="Okumura M."/>
            <person name="Phillips J."/>
            <person name="Pollak B."/>
            <person name="Reinders A."/>
            <person name="Roevekamp M."/>
            <person name="Sano R."/>
            <person name="Sawa S."/>
            <person name="Schmid M."/>
            <person name="Shirakawa M."/>
            <person name="Solano R."/>
            <person name="Spunde A."/>
            <person name="Suetsugu N."/>
            <person name="Sugano S."/>
            <person name="Sugiyama A."/>
            <person name="Sun R."/>
            <person name="Suzuki Y."/>
            <person name="Takenaka M."/>
            <person name="Takezawa D."/>
            <person name="Tomogane H."/>
            <person name="Tsuzuki M."/>
            <person name="Ueda T."/>
            <person name="Umeda M."/>
            <person name="Ward J."/>
            <person name="Watanabe Y."/>
            <person name="Yazaki K."/>
            <person name="Yokoyama R."/>
            <person name="Yoshitake Y."/>
            <person name="Yotsui I."/>
            <person name="Zachgo S."/>
            <person name="Schmutz J."/>
        </authorList>
    </citation>
    <scope>NUCLEOTIDE SEQUENCE [LARGE SCALE GENOMIC DNA]</scope>
    <source>
        <strain evidence="8">cv. B-3</strain>
    </source>
</reference>
<keyword evidence="5" id="KW-0472">Membrane</keyword>
<dbReference type="InterPro" id="IPR010666">
    <property type="entry name" value="Znf_GRF"/>
</dbReference>
<sequence length="191" mass="21769">MSSNSSSSRSVQRRSTVGIPTRCWCGANLTTYAAETKENLYRRFYRCEIAVQVTRNNCSFLSSRLHPKLIFSCQQRKSEHHLFKWVDEAFVDEINNLDAKRCQLQAEIESYKRSTTLRFQAQDKHIEDALLEMRKLIDEQSKLMAATISTTTIDKSNHCTAGTKPHYPVLNIGAAAIALGTMAWLYVKLTT</sequence>
<keyword evidence="5" id="KW-0812">Transmembrane</keyword>
<feature type="domain" description="GRF-type" evidence="6">
    <location>
        <begin position="23"/>
        <end position="89"/>
    </location>
</feature>
<evidence type="ECO:0000256" key="2">
    <source>
        <dbReference type="ARBA" id="ARBA00022771"/>
    </source>
</evidence>
<keyword evidence="1" id="KW-0479">Metal-binding</keyword>
<dbReference type="AlphaFoldDB" id="A0A397Y5Q8"/>
<keyword evidence="5" id="KW-1133">Transmembrane helix</keyword>
<evidence type="ECO:0000256" key="3">
    <source>
        <dbReference type="ARBA" id="ARBA00022833"/>
    </source>
</evidence>
<evidence type="ECO:0000259" key="6">
    <source>
        <dbReference type="PROSITE" id="PS51999"/>
    </source>
</evidence>
<dbReference type="EMBL" id="CM010636">
    <property type="protein sequence ID" value="RID46230.1"/>
    <property type="molecule type" value="Genomic_DNA"/>
</dbReference>
<protein>
    <recommendedName>
        <fullName evidence="6">GRF-type domain-containing protein</fullName>
    </recommendedName>
</protein>
<evidence type="ECO:0000313" key="7">
    <source>
        <dbReference type="EMBL" id="RID46230.1"/>
    </source>
</evidence>
<evidence type="ECO:0000256" key="1">
    <source>
        <dbReference type="ARBA" id="ARBA00022723"/>
    </source>
</evidence>
<evidence type="ECO:0000313" key="8">
    <source>
        <dbReference type="Proteomes" id="UP000264353"/>
    </source>
</evidence>
<organism evidence="7 8">
    <name type="scientific">Brassica campestris</name>
    <name type="common">Field mustard</name>
    <dbReference type="NCBI Taxonomy" id="3711"/>
    <lineage>
        <taxon>Eukaryota</taxon>
        <taxon>Viridiplantae</taxon>
        <taxon>Streptophyta</taxon>
        <taxon>Embryophyta</taxon>
        <taxon>Tracheophyta</taxon>
        <taxon>Spermatophyta</taxon>
        <taxon>Magnoliopsida</taxon>
        <taxon>eudicotyledons</taxon>
        <taxon>Gunneridae</taxon>
        <taxon>Pentapetalae</taxon>
        <taxon>rosids</taxon>
        <taxon>malvids</taxon>
        <taxon>Brassicales</taxon>
        <taxon>Brassicaceae</taxon>
        <taxon>Brassiceae</taxon>
        <taxon>Brassica</taxon>
    </lineage>
</organism>
<accession>A0A397Y5Q8</accession>